<dbReference type="Gene3D" id="3.40.50.300">
    <property type="entry name" value="P-loop containing nucleotide triphosphate hydrolases"/>
    <property type="match status" value="1"/>
</dbReference>
<feature type="compositionally biased region" description="Low complexity" evidence="2">
    <location>
        <begin position="35"/>
        <end position="57"/>
    </location>
</feature>
<gene>
    <name evidence="4" type="ORF">Vafri_17286</name>
</gene>
<accession>A0A8J4BK83</accession>
<dbReference type="GO" id="GO:0033314">
    <property type="term" value="P:mitotic DNA replication checkpoint signaling"/>
    <property type="evidence" value="ECO:0007669"/>
    <property type="project" value="TreeGrafter"/>
</dbReference>
<feature type="domain" description="AAA+ ATPase" evidence="3">
    <location>
        <begin position="401"/>
        <end position="636"/>
    </location>
</feature>
<name>A0A8J4BK83_9CHLO</name>
<evidence type="ECO:0000256" key="1">
    <source>
        <dbReference type="ARBA" id="ARBA00022705"/>
    </source>
</evidence>
<dbReference type="Proteomes" id="UP000747399">
    <property type="component" value="Unassembled WGS sequence"/>
</dbReference>
<feature type="region of interest" description="Disordered" evidence="2">
    <location>
        <begin position="512"/>
        <end position="535"/>
    </location>
</feature>
<feature type="compositionally biased region" description="Polar residues" evidence="2">
    <location>
        <begin position="92"/>
        <end position="102"/>
    </location>
</feature>
<evidence type="ECO:0000313" key="4">
    <source>
        <dbReference type="EMBL" id="GIL63327.1"/>
    </source>
</evidence>
<evidence type="ECO:0000313" key="5">
    <source>
        <dbReference type="Proteomes" id="UP000747399"/>
    </source>
</evidence>
<dbReference type="Gene3D" id="1.10.8.60">
    <property type="match status" value="1"/>
</dbReference>
<feature type="region of interest" description="Disordered" evidence="2">
    <location>
        <begin position="1"/>
        <end position="163"/>
    </location>
</feature>
<dbReference type="GO" id="GO:0006270">
    <property type="term" value="P:DNA replication initiation"/>
    <property type="evidence" value="ECO:0007669"/>
    <property type="project" value="TreeGrafter"/>
</dbReference>
<sequence>MTTTRRSSAAASAQMKTDSEDISNIRRVSARLADKAAAIAAKGKSTSAKKAGGSSEGKLSKVSKRGRDQGNPQPKDEAGAKGHRGRPRKSVSETGAASQPTNAPVAIPAQSGPPKNSPEPEAAPPKKRSRRSACPSQTGSAIVQDASGPVNDPTISDSDTPLAGGVLRVTAQTTTALLRPNAEQTAITPVVKPDPPAVAAHQLQPHHALTGSTEPMLKSASALATASVPVPAPGSPTVPGAPQPQPLCCAAPQQPGLEAASTPVAVAGACPAAAAVATGSPRGILKPMLHTETIKPVAAAVESAIKLPSVSMPGPIATLSEEEIIQIRNLLMPGALAVKASCAAGADATADKGADAAVTTVAGTAGSTEAGKCSSAAEPTCRTNQFKELYGMVSDCCCTGRSNAAYISGLPGTGKSYTVSRILAALPEIASSSEGGSGSGGVSFCSVTVNCMALDDPVQLYGRIHIELLRAVAATESGNDVPDVPTLTDVSAAHESLLRTLSELSIVRPAAAKGGKGTKGKAKGSKRERGDAAGSDTAAPLRRVFVVVLDEVDRLLRRRDGGEEMARLFQLPATRGLSMVLLAVANSLDLTERMMPLLRGMSGLGVAPKHLVFTAYSRPQILSILSTQLDAHPRGRRCFEGAALDMVAKSVSSSCGDFRQALKACRIALDVLMEHNRANPSAPRASVGIREVHTALQRLSGQNNGQQAMVAKIKGLPPQQQLVLLALATAVGAKAAATGADAGASVGGGPTFQPGNALFTGSRPKFADAVAFREIGNVPGPAVSNPGACFDGATPSKPPRPGAAAAVTPTTSRVRGMTVPGGGGCVAATPSSCARGPSSRTPGSFMAGDAGLALGLAEVYTQYSVLCRQLDIPAMSDAAFRMEALRGLTCDGLIRVTEGRTPAAMRLSLRCSVRDVQTALGDNVMFKRLMGAKAPVGAAAATAATGISLAART</sequence>
<dbReference type="SMART" id="SM00382">
    <property type="entry name" value="AAA"/>
    <property type="match status" value="1"/>
</dbReference>
<dbReference type="AlphaFoldDB" id="A0A8J4BK83"/>
<dbReference type="InterPro" id="IPR027417">
    <property type="entry name" value="P-loop_NTPase"/>
</dbReference>
<dbReference type="SUPFAM" id="SSF52540">
    <property type="entry name" value="P-loop containing nucleoside triphosphate hydrolases"/>
    <property type="match status" value="1"/>
</dbReference>
<evidence type="ECO:0000259" key="3">
    <source>
        <dbReference type="SMART" id="SM00382"/>
    </source>
</evidence>
<feature type="compositionally biased region" description="Low complexity" evidence="2">
    <location>
        <begin position="1"/>
        <end position="13"/>
    </location>
</feature>
<dbReference type="EMBL" id="BNCO01000056">
    <property type="protein sequence ID" value="GIL63327.1"/>
    <property type="molecule type" value="Genomic_DNA"/>
</dbReference>
<dbReference type="PANTHER" id="PTHR10763:SF26">
    <property type="entry name" value="CELL DIVISION CONTROL PROTEIN 6 HOMOLOG"/>
    <property type="match status" value="1"/>
</dbReference>
<organism evidence="4 5">
    <name type="scientific">Volvox africanus</name>
    <dbReference type="NCBI Taxonomy" id="51714"/>
    <lineage>
        <taxon>Eukaryota</taxon>
        <taxon>Viridiplantae</taxon>
        <taxon>Chlorophyta</taxon>
        <taxon>core chlorophytes</taxon>
        <taxon>Chlorophyceae</taxon>
        <taxon>CS clade</taxon>
        <taxon>Chlamydomonadales</taxon>
        <taxon>Volvocaceae</taxon>
        <taxon>Volvox</taxon>
    </lineage>
</organism>
<keyword evidence="1" id="KW-0235">DNA replication</keyword>
<dbReference type="GO" id="GO:0005634">
    <property type="term" value="C:nucleus"/>
    <property type="evidence" value="ECO:0007669"/>
    <property type="project" value="TreeGrafter"/>
</dbReference>
<dbReference type="PANTHER" id="PTHR10763">
    <property type="entry name" value="CELL DIVISION CONTROL PROTEIN 6-RELATED"/>
    <property type="match status" value="1"/>
</dbReference>
<dbReference type="InterPro" id="IPR003593">
    <property type="entry name" value="AAA+_ATPase"/>
</dbReference>
<evidence type="ECO:0000256" key="2">
    <source>
        <dbReference type="SAM" id="MobiDB-lite"/>
    </source>
</evidence>
<reference evidence="4" key="1">
    <citation type="journal article" date="2021" name="Proc. Natl. Acad. Sci. U.S.A.">
        <title>Three genomes in the algal genus Volvox reveal the fate of a haploid sex-determining region after a transition to homothallism.</title>
        <authorList>
            <person name="Yamamoto K."/>
            <person name="Hamaji T."/>
            <person name="Kawai-Toyooka H."/>
            <person name="Matsuzaki R."/>
            <person name="Takahashi F."/>
            <person name="Nishimura Y."/>
            <person name="Kawachi M."/>
            <person name="Noguchi H."/>
            <person name="Minakuchi Y."/>
            <person name="Umen J.G."/>
            <person name="Toyoda A."/>
            <person name="Nozaki H."/>
        </authorList>
    </citation>
    <scope>NUCLEOTIDE SEQUENCE</scope>
    <source>
        <strain evidence="4">NIES-3780</strain>
    </source>
</reference>
<dbReference type="InterPro" id="IPR050311">
    <property type="entry name" value="ORC1/CDC6"/>
</dbReference>
<comment type="caution">
    <text evidence="4">The sequence shown here is derived from an EMBL/GenBank/DDBJ whole genome shotgun (WGS) entry which is preliminary data.</text>
</comment>
<keyword evidence="5" id="KW-1185">Reference proteome</keyword>
<dbReference type="GO" id="GO:0003688">
    <property type="term" value="F:DNA replication origin binding"/>
    <property type="evidence" value="ECO:0007669"/>
    <property type="project" value="TreeGrafter"/>
</dbReference>
<proteinExistence type="predicted"/>
<protein>
    <recommendedName>
        <fullName evidence="3">AAA+ ATPase domain-containing protein</fullName>
    </recommendedName>
</protein>